<evidence type="ECO:0000256" key="5">
    <source>
        <dbReference type="SAM" id="Phobius"/>
    </source>
</evidence>
<keyword evidence="2 5" id="KW-0812">Transmembrane</keyword>
<dbReference type="InterPro" id="IPR020846">
    <property type="entry name" value="MFS_dom"/>
</dbReference>
<dbReference type="InterPro" id="IPR036259">
    <property type="entry name" value="MFS_trans_sf"/>
</dbReference>
<protein>
    <submittedName>
        <fullName evidence="7">Major Facilitator Superfamily protein</fullName>
    </submittedName>
</protein>
<keyword evidence="4 5" id="KW-0472">Membrane</keyword>
<evidence type="ECO:0000259" key="6">
    <source>
        <dbReference type="PROSITE" id="PS50850"/>
    </source>
</evidence>
<organism evidence="7 8">
    <name type="scientific">Plantibacter cousiniae</name>
    <name type="common">nom. nud.</name>
    <dbReference type="NCBI Taxonomy" id="199709"/>
    <lineage>
        <taxon>Bacteria</taxon>
        <taxon>Bacillati</taxon>
        <taxon>Actinomycetota</taxon>
        <taxon>Actinomycetes</taxon>
        <taxon>Micrococcales</taxon>
        <taxon>Microbacteriaceae</taxon>
        <taxon>Plantibacter</taxon>
    </lineage>
</organism>
<evidence type="ECO:0000256" key="3">
    <source>
        <dbReference type="ARBA" id="ARBA00022989"/>
    </source>
</evidence>
<feature type="transmembrane region" description="Helical" evidence="5">
    <location>
        <begin position="40"/>
        <end position="60"/>
    </location>
</feature>
<comment type="caution">
    <text evidence="7">The sequence shown here is derived from an EMBL/GenBank/DDBJ whole genome shotgun (WGS) entry which is preliminary data.</text>
</comment>
<accession>A0ABY1LIL3</accession>
<dbReference type="PANTHER" id="PTHR23528:SF1">
    <property type="entry name" value="MAJOR FACILITATOR SUPERFAMILY (MFS) PROFILE DOMAIN-CONTAINING PROTEIN"/>
    <property type="match status" value="1"/>
</dbReference>
<dbReference type="SUPFAM" id="SSF103473">
    <property type="entry name" value="MFS general substrate transporter"/>
    <property type="match status" value="1"/>
</dbReference>
<proteinExistence type="predicted"/>
<dbReference type="InterPro" id="IPR011701">
    <property type="entry name" value="MFS"/>
</dbReference>
<evidence type="ECO:0000313" key="8">
    <source>
        <dbReference type="Proteomes" id="UP000190827"/>
    </source>
</evidence>
<feature type="transmembrane region" description="Helical" evidence="5">
    <location>
        <begin position="104"/>
        <end position="128"/>
    </location>
</feature>
<sequence length="404" mass="42254">MSRWLWVIYPLAMISVNVVWGGVLQVMLGRQVAELLGETTGAAGMLGLVISAGAISSLVAQPLLGLLSDKTSSRFLGRRNIWILGSAVAAALALLVTASSPSPLVLAITWAIAMWPLSGLQAALTAVLPERVPIRNRGTMSGLVGASSILGAFGGITIAGLTTNLFVGYVGIAAVVLVLGTIFALTTKDYVPVRATVHSSKAERRAAARFPSFRSAPDFWWTFAGRFLIIFGYNFMSGMQLYILADYIGVGTVTEAAAVLVAVQGVSTLGLLVFSIIGGWLSDRFGRIRVFVGLSSLLFAPGALVYLLVPTLTGAFIASGIFGIAFGVYLAVDQSLITRVLPNMDNAARDLGVMNVANAGPQVIAPVLAGAVVAATGLYQPLFIVTIVAVILGAISVRFIKSVR</sequence>
<evidence type="ECO:0000313" key="7">
    <source>
        <dbReference type="EMBL" id="SKC36250.1"/>
    </source>
</evidence>
<name>A0ABY1LIL3_9MICO</name>
<dbReference type="Pfam" id="PF07690">
    <property type="entry name" value="MFS_1"/>
    <property type="match status" value="1"/>
</dbReference>
<feature type="transmembrane region" description="Helical" evidence="5">
    <location>
        <begin position="166"/>
        <end position="185"/>
    </location>
</feature>
<feature type="transmembrane region" description="Helical" evidence="5">
    <location>
        <begin position="219"/>
        <end position="236"/>
    </location>
</feature>
<comment type="subcellular location">
    <subcellularLocation>
        <location evidence="1">Cell membrane</location>
        <topology evidence="1">Multi-pass membrane protein</topology>
    </subcellularLocation>
</comment>
<feature type="transmembrane region" description="Helical" evidence="5">
    <location>
        <begin position="256"/>
        <end position="281"/>
    </location>
</feature>
<keyword evidence="3 5" id="KW-1133">Transmembrane helix</keyword>
<dbReference type="RefSeq" id="WP_167374491.1">
    <property type="nucleotide sequence ID" value="NZ_FUZO01000001.1"/>
</dbReference>
<evidence type="ECO:0000256" key="2">
    <source>
        <dbReference type="ARBA" id="ARBA00022692"/>
    </source>
</evidence>
<reference evidence="7 8" key="1">
    <citation type="submission" date="2017-02" db="EMBL/GenBank/DDBJ databases">
        <authorList>
            <person name="Varghese N."/>
            <person name="Submissions S."/>
        </authorList>
    </citation>
    <scope>NUCLEOTIDE SEQUENCE [LARGE SCALE GENOMIC DNA]</scope>
    <source>
        <strain evidence="7 8">VKM Ac-1787</strain>
    </source>
</reference>
<keyword evidence="8" id="KW-1185">Reference proteome</keyword>
<feature type="transmembrane region" description="Helical" evidence="5">
    <location>
        <begin position="140"/>
        <end position="160"/>
    </location>
</feature>
<dbReference type="Gene3D" id="1.20.1250.20">
    <property type="entry name" value="MFS general substrate transporter like domains"/>
    <property type="match status" value="2"/>
</dbReference>
<feature type="transmembrane region" description="Helical" evidence="5">
    <location>
        <begin position="315"/>
        <end position="332"/>
    </location>
</feature>
<dbReference type="Proteomes" id="UP000190827">
    <property type="component" value="Unassembled WGS sequence"/>
</dbReference>
<feature type="domain" description="Major facilitator superfamily (MFS) profile" evidence="6">
    <location>
        <begin position="1"/>
        <end position="404"/>
    </location>
</feature>
<gene>
    <name evidence="7" type="ORF">SAMN06295973_0113</name>
</gene>
<feature type="transmembrane region" description="Helical" evidence="5">
    <location>
        <begin position="81"/>
        <end position="98"/>
    </location>
</feature>
<dbReference type="EMBL" id="FUZO01000001">
    <property type="protein sequence ID" value="SKC36250.1"/>
    <property type="molecule type" value="Genomic_DNA"/>
</dbReference>
<feature type="transmembrane region" description="Helical" evidence="5">
    <location>
        <begin position="381"/>
        <end position="400"/>
    </location>
</feature>
<dbReference type="PROSITE" id="PS50850">
    <property type="entry name" value="MFS"/>
    <property type="match status" value="1"/>
</dbReference>
<feature type="transmembrane region" description="Helical" evidence="5">
    <location>
        <begin position="288"/>
        <end position="309"/>
    </location>
</feature>
<feature type="transmembrane region" description="Helical" evidence="5">
    <location>
        <begin position="353"/>
        <end position="375"/>
    </location>
</feature>
<feature type="transmembrane region" description="Helical" evidence="5">
    <location>
        <begin position="7"/>
        <end position="28"/>
    </location>
</feature>
<evidence type="ECO:0000256" key="4">
    <source>
        <dbReference type="ARBA" id="ARBA00023136"/>
    </source>
</evidence>
<dbReference type="PANTHER" id="PTHR23528">
    <property type="match status" value="1"/>
</dbReference>
<evidence type="ECO:0000256" key="1">
    <source>
        <dbReference type="ARBA" id="ARBA00004651"/>
    </source>
</evidence>